<dbReference type="RefSeq" id="WP_074539130.1">
    <property type="nucleotide sequence ID" value="NZ_FNBD01000011.1"/>
</dbReference>
<name>A0A1G7K5X4_9FLAO</name>
<dbReference type="AlphaFoldDB" id="A0A1G7K5X4"/>
<sequence length="133" mass="16171">MSPKPVDNFFYNIPEKEFYPIFKYSHGAFTTVGSLVKYFGENDIPGVFFILTNFNKNREQIDYLIVYIRFLWEINYEYNFIIDEEFNIELNEIEENFYDEEKDGFIDDNDEPKVIKRKERFAINKEGYFNMID</sequence>
<proteinExistence type="predicted"/>
<protein>
    <submittedName>
        <fullName evidence="1">Uncharacterized protein</fullName>
    </submittedName>
</protein>
<evidence type="ECO:0000313" key="1">
    <source>
        <dbReference type="EMBL" id="SDF32517.1"/>
    </source>
</evidence>
<dbReference type="Proteomes" id="UP000182114">
    <property type="component" value="Unassembled WGS sequence"/>
</dbReference>
<reference evidence="2" key="1">
    <citation type="submission" date="2016-10" db="EMBL/GenBank/DDBJ databases">
        <authorList>
            <person name="Varghese N."/>
            <person name="Submissions S."/>
        </authorList>
    </citation>
    <scope>NUCLEOTIDE SEQUENCE [LARGE SCALE GENOMIC DNA]</scope>
    <source>
        <strain evidence="2">DSM 24729</strain>
    </source>
</reference>
<dbReference type="EMBL" id="FNBD01000011">
    <property type="protein sequence ID" value="SDF32517.1"/>
    <property type="molecule type" value="Genomic_DNA"/>
</dbReference>
<keyword evidence="2" id="KW-1185">Reference proteome</keyword>
<gene>
    <name evidence="1" type="ORF">SAMN04487992_111103</name>
</gene>
<evidence type="ECO:0000313" key="2">
    <source>
        <dbReference type="Proteomes" id="UP000182114"/>
    </source>
</evidence>
<organism evidence="1 2">
    <name type="scientific">Cellulophaga baltica</name>
    <dbReference type="NCBI Taxonomy" id="76594"/>
    <lineage>
        <taxon>Bacteria</taxon>
        <taxon>Pseudomonadati</taxon>
        <taxon>Bacteroidota</taxon>
        <taxon>Flavobacteriia</taxon>
        <taxon>Flavobacteriales</taxon>
        <taxon>Flavobacteriaceae</taxon>
        <taxon>Cellulophaga</taxon>
    </lineage>
</organism>
<accession>A0A1G7K5X4</accession>